<evidence type="ECO:0000256" key="1">
    <source>
        <dbReference type="SAM" id="MobiDB-lite"/>
    </source>
</evidence>
<dbReference type="Gene3D" id="3.30.70.1070">
    <property type="entry name" value="Sporulation related repeat"/>
    <property type="match status" value="1"/>
</dbReference>
<feature type="region of interest" description="Disordered" evidence="1">
    <location>
        <begin position="36"/>
        <end position="81"/>
    </location>
</feature>
<proteinExistence type="predicted"/>
<dbReference type="AlphaFoldDB" id="A0A3B0WQY6"/>
<name>A0A3B0WQY6_9ZZZZ</name>
<evidence type="ECO:0000259" key="2">
    <source>
        <dbReference type="PROSITE" id="PS51724"/>
    </source>
</evidence>
<evidence type="ECO:0000313" key="3">
    <source>
        <dbReference type="EMBL" id="VAW58428.1"/>
    </source>
</evidence>
<protein>
    <recommendedName>
        <fullName evidence="2">SPOR domain-containing protein</fullName>
    </recommendedName>
</protein>
<reference evidence="3" key="1">
    <citation type="submission" date="2018-06" db="EMBL/GenBank/DDBJ databases">
        <authorList>
            <person name="Zhirakovskaya E."/>
        </authorList>
    </citation>
    <scope>NUCLEOTIDE SEQUENCE</scope>
</reference>
<accession>A0A3B0WQY6</accession>
<organism evidence="3">
    <name type="scientific">hydrothermal vent metagenome</name>
    <dbReference type="NCBI Taxonomy" id="652676"/>
    <lineage>
        <taxon>unclassified sequences</taxon>
        <taxon>metagenomes</taxon>
        <taxon>ecological metagenomes</taxon>
    </lineage>
</organism>
<dbReference type="PROSITE" id="PS51257">
    <property type="entry name" value="PROKAR_LIPOPROTEIN"/>
    <property type="match status" value="1"/>
</dbReference>
<gene>
    <name evidence="3" type="ORF">MNBD_GAMMA11-153</name>
</gene>
<sequence>MNVNQVKSAVKWQVYKSGIRSGLLAGAILAALGGCAEEPSPWTKSSSPWERNERQAKAPAAESYKADLEMSEEPATASEVELSYQAEPVESFVPEAEDEVVSAQAEPEPVAYDPEPEVSSGEAVASGTGLSILDQPANYYTVQLMASVDIDRVHRFAEENQISTEFIVATQRDGVTWHVLLLGIYEDYSAASASKSEVAPLLKTEPWIRRVGSVQKLMQ</sequence>
<dbReference type="PROSITE" id="PS51724">
    <property type="entry name" value="SPOR"/>
    <property type="match status" value="1"/>
</dbReference>
<dbReference type="InterPro" id="IPR007730">
    <property type="entry name" value="SPOR-like_dom"/>
</dbReference>
<feature type="domain" description="SPOR" evidence="2">
    <location>
        <begin position="134"/>
        <end position="211"/>
    </location>
</feature>
<dbReference type="EMBL" id="UOFG01000037">
    <property type="protein sequence ID" value="VAW58428.1"/>
    <property type="molecule type" value="Genomic_DNA"/>
</dbReference>
<dbReference type="InterPro" id="IPR036680">
    <property type="entry name" value="SPOR-like_sf"/>
</dbReference>
<dbReference type="Pfam" id="PF05036">
    <property type="entry name" value="SPOR"/>
    <property type="match status" value="1"/>
</dbReference>
<dbReference type="GO" id="GO:0042834">
    <property type="term" value="F:peptidoglycan binding"/>
    <property type="evidence" value="ECO:0007669"/>
    <property type="project" value="InterPro"/>
</dbReference>